<dbReference type="Pfam" id="PF13432">
    <property type="entry name" value="TPR_16"/>
    <property type="match status" value="1"/>
</dbReference>
<dbReference type="OrthoDB" id="418911at2759"/>
<dbReference type="GO" id="GO:0005634">
    <property type="term" value="C:nucleus"/>
    <property type="evidence" value="ECO:0007669"/>
    <property type="project" value="UniProtKB-SubCell"/>
</dbReference>
<accession>A0A7J7IKP1</accession>
<dbReference type="InterPro" id="IPR051630">
    <property type="entry name" value="Corepressor-Demethylase"/>
</dbReference>
<feature type="region of interest" description="Disordered" evidence="6">
    <location>
        <begin position="557"/>
        <end position="576"/>
    </location>
</feature>
<feature type="region of interest" description="Disordered" evidence="6">
    <location>
        <begin position="1"/>
        <end position="47"/>
    </location>
</feature>
<feature type="compositionally biased region" description="Acidic residues" evidence="6">
    <location>
        <begin position="844"/>
        <end position="855"/>
    </location>
</feature>
<dbReference type="EMBL" id="VWRR01000006">
    <property type="protein sequence ID" value="KAF6003598.1"/>
    <property type="molecule type" value="Genomic_DNA"/>
</dbReference>
<comment type="subcellular location">
    <subcellularLocation>
        <location evidence="1">Nucleus</location>
    </subcellularLocation>
</comment>
<dbReference type="PROSITE" id="PS50005">
    <property type="entry name" value="TPR"/>
    <property type="match status" value="5"/>
</dbReference>
<keyword evidence="2" id="KW-0677">Repeat</keyword>
<evidence type="ECO:0000313" key="8">
    <source>
        <dbReference type="Proteomes" id="UP000530660"/>
    </source>
</evidence>
<dbReference type="InterPro" id="IPR011990">
    <property type="entry name" value="TPR-like_helical_dom_sf"/>
</dbReference>
<evidence type="ECO:0000256" key="4">
    <source>
        <dbReference type="ARBA" id="ARBA00023242"/>
    </source>
</evidence>
<feature type="repeat" description="TPR" evidence="5">
    <location>
        <begin position="431"/>
        <end position="464"/>
    </location>
</feature>
<dbReference type="PANTHER" id="PTHR14017:SF28">
    <property type="entry name" value="CHROMOSOME UNDETERMINED SCAFFOLD_98, WHOLE GENOME SHOTGUN SEQUENCE"/>
    <property type="match status" value="1"/>
</dbReference>
<evidence type="ECO:0000256" key="6">
    <source>
        <dbReference type="SAM" id="MobiDB-lite"/>
    </source>
</evidence>
<keyword evidence="8" id="KW-1185">Reference proteome</keyword>
<name>A0A7J7IKP1_9RHOD</name>
<evidence type="ECO:0000256" key="1">
    <source>
        <dbReference type="ARBA" id="ARBA00004123"/>
    </source>
</evidence>
<dbReference type="SMART" id="SM00028">
    <property type="entry name" value="TPR"/>
    <property type="match status" value="8"/>
</dbReference>
<dbReference type="InterPro" id="IPR013105">
    <property type="entry name" value="TPR_2"/>
</dbReference>
<evidence type="ECO:0000256" key="5">
    <source>
        <dbReference type="PROSITE-ProRule" id="PRU00339"/>
    </source>
</evidence>
<dbReference type="InterPro" id="IPR019734">
    <property type="entry name" value="TPR_rpt"/>
</dbReference>
<feature type="compositionally biased region" description="Polar residues" evidence="6">
    <location>
        <begin position="24"/>
        <end position="47"/>
    </location>
</feature>
<feature type="repeat" description="TPR" evidence="5">
    <location>
        <begin position="465"/>
        <end position="498"/>
    </location>
</feature>
<dbReference type="Proteomes" id="UP000530660">
    <property type="component" value="Unassembled WGS sequence"/>
</dbReference>
<dbReference type="SUPFAM" id="SSF48452">
    <property type="entry name" value="TPR-like"/>
    <property type="match status" value="2"/>
</dbReference>
<evidence type="ECO:0000313" key="7">
    <source>
        <dbReference type="EMBL" id="KAF6003598.1"/>
    </source>
</evidence>
<dbReference type="PANTHER" id="PTHR14017">
    <property type="entry name" value="LYSINE-SPECIFIC DEMETHYLASE"/>
    <property type="match status" value="1"/>
</dbReference>
<dbReference type="AlphaFoldDB" id="A0A7J7IKP1"/>
<evidence type="ECO:0000256" key="3">
    <source>
        <dbReference type="ARBA" id="ARBA00022803"/>
    </source>
</evidence>
<sequence length="855" mass="94030">MESTDVPELGGTASAVDGPPPEPSSTMNAEQPNSAGTVPSRTLSGRRNNLGMFENNQHFLLDTGLLFECLGDYERARLVYAQITRSLQLDHSTDRLTSLENDLIVQRAMVRLCLVELRRGKIQDTQRQLQLLVEACPRFRSGWLALAKTFLLTHQIPAAFAAYQRCLELDAESARDPLIWIGIGILYQLYGQLEEAWEAYKVAQRLLPVNYEFRDVILYYLATLKCASRDFDTALMLFSQALQYRAEERSASIAMNKRDKLPAGIPEADTTGRIPVPGGKPQPGVAERRATSFTTDTASLQGIEQGVNGMHNRGWPGDPPAHKMVLGMIHKEYAVYEHQRRFRARRAGLDLILDEDLSALSDGRTWCEMGHIYLLCQNAVEARKAFENALISDPADVDALQQLSWTLILSNEVPHALDHLRRCVQLDPTRAHSWYLLGRAYALTEQHMEACDAYQQAVLRDPNHASYWCSIGVLYYQTQQYADAADAYLRAIRLNPGLAEVWFDLGILYETYGQFTDACSAYHRAMSLNPHNNSYQERYRAVSTILQAGDTIRGTFPGSSSAAVGTTRLPSAPASKAYPERVMSQRNDTSMPTHRGFDSGVNPVAISMTRLDATAVDQSTGREQHSVPQGSKAGLVSTNPSMPWTEPVRGMSSAQAIAAAAPAGLSTSIGRLSIPTLPDVSQSILPNGASDNGISKSPNEFSNFEMRPTRPFAHSAGSIEHPPQGILSSFRQQEQSVVCSAEGRSSTQGHPGSSPAIQVVASPQPEQTSHTRALPKITLEPCPLENTLERNKRLIILPANKNRSSPPVLETSFPEADSKPTDHEALTNTAAVATQPRRMTPDSTDTEQSDGDSTS</sequence>
<protein>
    <submittedName>
        <fullName evidence="7">Uncharacterized protein</fullName>
    </submittedName>
</protein>
<feature type="region of interest" description="Disordered" evidence="6">
    <location>
        <begin position="262"/>
        <end position="286"/>
    </location>
</feature>
<feature type="region of interest" description="Disordered" evidence="6">
    <location>
        <begin position="802"/>
        <end position="855"/>
    </location>
</feature>
<feature type="repeat" description="TPR" evidence="5">
    <location>
        <begin position="177"/>
        <end position="210"/>
    </location>
</feature>
<keyword evidence="4" id="KW-0539">Nucleus</keyword>
<feature type="repeat" description="TPR" evidence="5">
    <location>
        <begin position="363"/>
        <end position="396"/>
    </location>
</feature>
<feature type="region of interest" description="Disordered" evidence="6">
    <location>
        <begin position="616"/>
        <end position="638"/>
    </location>
</feature>
<dbReference type="Gene3D" id="1.25.40.10">
    <property type="entry name" value="Tetratricopeptide repeat domain"/>
    <property type="match status" value="3"/>
</dbReference>
<feature type="repeat" description="TPR" evidence="5">
    <location>
        <begin position="499"/>
        <end position="532"/>
    </location>
</feature>
<dbReference type="Pfam" id="PF07719">
    <property type="entry name" value="TPR_2"/>
    <property type="match status" value="1"/>
</dbReference>
<feature type="compositionally biased region" description="Basic and acidic residues" evidence="6">
    <location>
        <begin position="816"/>
        <end position="825"/>
    </location>
</feature>
<organism evidence="7 8">
    <name type="scientific">Cyanidiococcus yangmingshanensis</name>
    <dbReference type="NCBI Taxonomy" id="2690220"/>
    <lineage>
        <taxon>Eukaryota</taxon>
        <taxon>Rhodophyta</taxon>
        <taxon>Bangiophyceae</taxon>
        <taxon>Cyanidiales</taxon>
        <taxon>Cyanidiaceae</taxon>
        <taxon>Cyanidiococcus</taxon>
    </lineage>
</organism>
<comment type="caution">
    <text evidence="7">The sequence shown here is derived from an EMBL/GenBank/DDBJ whole genome shotgun (WGS) entry which is preliminary data.</text>
</comment>
<evidence type="ECO:0000256" key="2">
    <source>
        <dbReference type="ARBA" id="ARBA00022737"/>
    </source>
</evidence>
<gene>
    <name evidence="7" type="ORF">F1559_003196</name>
</gene>
<dbReference type="PROSITE" id="PS50293">
    <property type="entry name" value="TPR_REGION"/>
    <property type="match status" value="1"/>
</dbReference>
<proteinExistence type="predicted"/>
<keyword evidence="3 5" id="KW-0802">TPR repeat</keyword>
<reference evidence="7 8" key="1">
    <citation type="journal article" date="2020" name="J. Phycol.">
        <title>Comparative genome analysis reveals Cyanidiococcus gen. nov., a new extremophilic red algal genus sister to Cyanidioschyzon (Cyanidioschyzonaceae, Rhodophyta).</title>
        <authorList>
            <person name="Liu S.-L."/>
            <person name="Chiang Y.-R."/>
            <person name="Yoon H.S."/>
            <person name="Fu H.-Y."/>
        </authorList>
    </citation>
    <scope>NUCLEOTIDE SEQUENCE [LARGE SCALE GENOMIC DNA]</scope>
    <source>
        <strain evidence="7 8">THAL066</strain>
    </source>
</reference>